<organism evidence="21 22">
    <name type="scientific">Elysia marginata</name>
    <dbReference type="NCBI Taxonomy" id="1093978"/>
    <lineage>
        <taxon>Eukaryota</taxon>
        <taxon>Metazoa</taxon>
        <taxon>Spiralia</taxon>
        <taxon>Lophotrochozoa</taxon>
        <taxon>Mollusca</taxon>
        <taxon>Gastropoda</taxon>
        <taxon>Heterobranchia</taxon>
        <taxon>Euthyneura</taxon>
        <taxon>Panpulmonata</taxon>
        <taxon>Sacoglossa</taxon>
        <taxon>Placobranchoidea</taxon>
        <taxon>Plakobranchidae</taxon>
        <taxon>Elysia</taxon>
    </lineage>
</organism>
<feature type="compositionally biased region" description="Polar residues" evidence="19">
    <location>
        <begin position="1203"/>
        <end position="1242"/>
    </location>
</feature>
<dbReference type="InterPro" id="IPR027417">
    <property type="entry name" value="P-loop_NTPase"/>
</dbReference>
<dbReference type="GO" id="GO:1990918">
    <property type="term" value="P:double-strand break repair involved in meiotic recombination"/>
    <property type="evidence" value="ECO:0007669"/>
    <property type="project" value="TreeGrafter"/>
</dbReference>
<dbReference type="PROSITE" id="PS00690">
    <property type="entry name" value="DEAH_ATP_HELICASE"/>
    <property type="match status" value="1"/>
</dbReference>
<keyword evidence="22" id="KW-1185">Reference proteome</keyword>
<feature type="compositionally biased region" description="Low complexity" evidence="19">
    <location>
        <begin position="1316"/>
        <end position="1329"/>
    </location>
</feature>
<keyword evidence="9" id="KW-0347">Helicase</keyword>
<dbReference type="SUPFAM" id="SSF52540">
    <property type="entry name" value="P-loop containing nucleoside triphosphate hydrolases"/>
    <property type="match status" value="1"/>
</dbReference>
<evidence type="ECO:0000256" key="16">
    <source>
        <dbReference type="ARBA" id="ARBA00044969"/>
    </source>
</evidence>
<dbReference type="GO" id="GO:0043139">
    <property type="term" value="F:5'-3' DNA helicase activity"/>
    <property type="evidence" value="ECO:0007669"/>
    <property type="project" value="UniProtKB-EC"/>
</dbReference>
<evidence type="ECO:0000256" key="2">
    <source>
        <dbReference type="ARBA" id="ARBA00004123"/>
    </source>
</evidence>
<dbReference type="GO" id="GO:0006289">
    <property type="term" value="P:nucleotide-excision repair"/>
    <property type="evidence" value="ECO:0007669"/>
    <property type="project" value="TreeGrafter"/>
</dbReference>
<feature type="region of interest" description="Disordered" evidence="19">
    <location>
        <begin position="1265"/>
        <end position="1368"/>
    </location>
</feature>
<evidence type="ECO:0000256" key="6">
    <source>
        <dbReference type="ARBA" id="ARBA00022741"/>
    </source>
</evidence>
<reference evidence="21 22" key="1">
    <citation type="journal article" date="2021" name="Elife">
        <title>Chloroplast acquisition without the gene transfer in kleptoplastic sea slugs, Plakobranchus ocellatus.</title>
        <authorList>
            <person name="Maeda T."/>
            <person name="Takahashi S."/>
            <person name="Yoshida T."/>
            <person name="Shimamura S."/>
            <person name="Takaki Y."/>
            <person name="Nagai Y."/>
            <person name="Toyoda A."/>
            <person name="Suzuki Y."/>
            <person name="Arimoto A."/>
            <person name="Ishii H."/>
            <person name="Satoh N."/>
            <person name="Nishiyama T."/>
            <person name="Hasebe M."/>
            <person name="Maruyama T."/>
            <person name="Minagawa J."/>
            <person name="Obokata J."/>
            <person name="Shigenobu S."/>
        </authorList>
    </citation>
    <scope>NUCLEOTIDE SEQUENCE [LARGE SCALE GENOMIC DNA]</scope>
</reference>
<evidence type="ECO:0000256" key="4">
    <source>
        <dbReference type="ARBA" id="ARBA00022485"/>
    </source>
</evidence>
<evidence type="ECO:0000256" key="14">
    <source>
        <dbReference type="ARBA" id="ARBA00023235"/>
    </source>
</evidence>
<dbReference type="Proteomes" id="UP000762676">
    <property type="component" value="Unassembled WGS sequence"/>
</dbReference>
<evidence type="ECO:0000256" key="19">
    <source>
        <dbReference type="SAM" id="MobiDB-lite"/>
    </source>
</evidence>
<dbReference type="CDD" id="cd18788">
    <property type="entry name" value="SF2_C_XPD"/>
    <property type="match status" value="1"/>
</dbReference>
<dbReference type="InterPro" id="IPR010614">
    <property type="entry name" value="RAD3-like_helicase_DEAD"/>
</dbReference>
<name>A0AAV4EDV3_9GAST</name>
<dbReference type="PANTHER" id="PTHR11472">
    <property type="entry name" value="DNA REPAIR DEAD HELICASE RAD3/XP-D SUBFAMILY MEMBER"/>
    <property type="match status" value="1"/>
</dbReference>
<dbReference type="InterPro" id="IPR013020">
    <property type="entry name" value="Rad3/Chl1-like"/>
</dbReference>
<evidence type="ECO:0000256" key="15">
    <source>
        <dbReference type="ARBA" id="ARBA00023242"/>
    </source>
</evidence>
<keyword evidence="10" id="KW-0067">ATP-binding</keyword>
<feature type="domain" description="Helicase ATP-binding" evidence="20">
    <location>
        <begin position="12"/>
        <end position="291"/>
    </location>
</feature>
<comment type="similarity">
    <text evidence="3">Belongs to the DEAD box helicase family. DEAH subfamily.</text>
</comment>
<evidence type="ECO:0000256" key="7">
    <source>
        <dbReference type="ARBA" id="ARBA00022763"/>
    </source>
</evidence>
<keyword evidence="6" id="KW-0547">Nucleotide-binding</keyword>
<evidence type="ECO:0000259" key="20">
    <source>
        <dbReference type="PROSITE" id="PS51193"/>
    </source>
</evidence>
<keyword evidence="14" id="KW-0413">Isomerase</keyword>
<keyword evidence="11" id="KW-0408">Iron</keyword>
<feature type="region of interest" description="Disordered" evidence="19">
    <location>
        <begin position="1200"/>
        <end position="1242"/>
    </location>
</feature>
<dbReference type="PANTHER" id="PTHR11472:SF47">
    <property type="entry name" value="FANCONI ANEMIA GROUP J PROTEIN"/>
    <property type="match status" value="1"/>
</dbReference>
<feature type="compositionally biased region" description="Basic residues" evidence="19">
    <location>
        <begin position="1342"/>
        <end position="1353"/>
    </location>
</feature>
<evidence type="ECO:0000256" key="17">
    <source>
        <dbReference type="ARBA" id="ARBA00048954"/>
    </source>
</evidence>
<evidence type="ECO:0000313" key="22">
    <source>
        <dbReference type="Proteomes" id="UP000762676"/>
    </source>
</evidence>
<evidence type="ECO:0000313" key="21">
    <source>
        <dbReference type="EMBL" id="GFR59172.1"/>
    </source>
</evidence>
<keyword evidence="13" id="KW-0234">DNA repair</keyword>
<evidence type="ECO:0000256" key="3">
    <source>
        <dbReference type="ARBA" id="ARBA00008792"/>
    </source>
</evidence>
<dbReference type="PROSITE" id="PS51193">
    <property type="entry name" value="HELICASE_ATP_BIND_2"/>
    <property type="match status" value="1"/>
</dbReference>
<feature type="compositionally biased region" description="Polar residues" evidence="19">
    <location>
        <begin position="1005"/>
        <end position="1031"/>
    </location>
</feature>
<evidence type="ECO:0000256" key="5">
    <source>
        <dbReference type="ARBA" id="ARBA00022723"/>
    </source>
</evidence>
<dbReference type="NCBIfam" id="TIGR00604">
    <property type="entry name" value="rad3"/>
    <property type="match status" value="1"/>
</dbReference>
<dbReference type="GO" id="GO:0046872">
    <property type="term" value="F:metal ion binding"/>
    <property type="evidence" value="ECO:0007669"/>
    <property type="project" value="UniProtKB-KW"/>
</dbReference>
<feature type="compositionally biased region" description="Polar residues" evidence="19">
    <location>
        <begin position="867"/>
        <end position="877"/>
    </location>
</feature>
<dbReference type="InterPro" id="IPR006555">
    <property type="entry name" value="ATP-dep_Helicase_C"/>
</dbReference>
<dbReference type="EC" id="5.6.2.3" evidence="16"/>
<sequence length="1519" mass="167201">MFGVSVDIACLENGLFPKYTAVYDSQFYSDFQGKDDEDDFKMDDKNLNSQVNKKSPRSYISMSYENEKAEKENPKSCNQCECDIGSCGEKVKTKVPKIFFGTRTHKQVAQIIRELRKTAYSDCKMTILGSREHTCIHPQVSKMKNKNDGCKDLLNDKGGCRFKDATPRMTSQRIIKDMGLSTAWDLEDLVGLCKAKRACPYFLSRGLKEDSDIIICPYNYLVDPMIREAMTINIKGHIIILDEAHNIEDSAREAASQSITQDSILKGIQDIDSLIERGINFADHSKLRSMLYNLDTFIDENKGRLEQKDFDKSYKIWSGFYIVAQLENLGLGPKFYPDLQKALNTIKSELEERKEEAAQAGLNQDLVEMKPATLSLLEQIFQVLEYLYRADLKFVDDYRASLVQSFQYVPRMEEGQWLSARNRYGGRNMMQMEVYTLNFWCMNPGVAFSDFADTRSIILTSGTLSPLTSFESELGLEFKIQLEANHVIKDSQVWVGTLGQGPGGGNLQAVFKNLETFTFQDELGALVLKVCETVPHGVLCFLPSYKVLEKLITRWESIGLMEKIARKKRVISEPRGSDKVDFEEQMKLFYDAVRPRPESERDSDDDEPSSLDGAVFFAVCRGKVSEGLDFADNFARAVITVGIPYPNFKDVQVELKRKYNDQHRHARGLLSGSDWYEIQAFRALNQALGRCIRHRKDWGALIIVDDRFVKVPAKYCKGLSKWVRNKIQTFHNFACAMDSLSLFTDNMIEAQKNDSGVETSILGTSPSPRKPLHDVNTPSTPTQNFPIFGLFQTPTSSKLNANEKNKNSMSVTSSTISSSNVGKKQNYLPAHSTCYTPSSKLAEKLKNHLSEKSPKPRFSYQAPNVPKSESLQQQSSGSPNAAPKAVPAPSSSAWQTFDAGPPPALDNTNSKIQLRIVTERAKPGVRFQVFEIPQELHTTFGGNLNLPVSTSERLVYLVDAPAGPGLNPTARLIRLSEAEKDSILAGQKEDNSSKKSSSKDPKENVTGSLNTNQSNSTAPSYVPNTRSSLATGGSSEGVSESSKAPPTVAQEQLHALVSSKVKPHQMIACGAPTQNPTVLKTSSFSPPSTACAASGRKTDDAVPTYLQTPTSLLQQQQQNFVAGKVAAYSLLAPGKTGISTKLEHPQPPHPSATVPDMLGAGVLTQLLTQKQKLDSESVITIEDDSPKKNLKGSRLGAAERKNLSASPAQNSAGLTNQKPTVGSNSSPLLFTPSQSPQNSVSLSAVKANTPQDFVSLSAVKANTPLQSTKSNRKPIFKQAAGATAQTQGSKSWAQKKPIPAEMSDANKPANVRHTPSKQAASQANALANSSKEKASQEDSIQLKRRVRGKKRKNLATPKPPAKTAKDEKEVSVATPKCVKKAIVTSVFKCAKCGHKLLSGKLAADIQEQRTTPPFLRDAFTDSSTKTGCFFLSTSTARGGLQTATDSKHVMNTKYVEQEEICVQFLSCVQCVKSTAPQQQNQVQVVGAQVQLAAGSGARFSKGQMWLFYNGVKCEAEETN</sequence>
<dbReference type="EMBL" id="BMAT01003629">
    <property type="protein sequence ID" value="GFR59172.1"/>
    <property type="molecule type" value="Genomic_DNA"/>
</dbReference>
<feature type="compositionally biased region" description="Low complexity" evidence="19">
    <location>
        <begin position="807"/>
        <end position="821"/>
    </location>
</feature>
<evidence type="ECO:0000256" key="9">
    <source>
        <dbReference type="ARBA" id="ARBA00022806"/>
    </source>
</evidence>
<evidence type="ECO:0000256" key="12">
    <source>
        <dbReference type="ARBA" id="ARBA00023014"/>
    </source>
</evidence>
<accession>A0AAV4EDV3</accession>
<keyword evidence="5" id="KW-0479">Metal-binding</keyword>
<dbReference type="GO" id="GO:0051539">
    <property type="term" value="F:4 iron, 4 sulfur cluster binding"/>
    <property type="evidence" value="ECO:0007669"/>
    <property type="project" value="UniProtKB-KW"/>
</dbReference>
<evidence type="ECO:0000256" key="10">
    <source>
        <dbReference type="ARBA" id="ARBA00022840"/>
    </source>
</evidence>
<feature type="region of interest" description="Disordered" evidence="19">
    <location>
        <begin position="983"/>
        <end position="1049"/>
    </location>
</feature>
<dbReference type="SMART" id="SM00491">
    <property type="entry name" value="HELICc2"/>
    <property type="match status" value="1"/>
</dbReference>
<feature type="compositionally biased region" description="Low complexity" evidence="19">
    <location>
        <begin position="878"/>
        <end position="893"/>
    </location>
</feature>
<dbReference type="FunFam" id="3.40.50.300:FF:000731">
    <property type="entry name" value="Fanconi anemia group J protein homolog"/>
    <property type="match status" value="1"/>
</dbReference>
<dbReference type="SMART" id="SM00488">
    <property type="entry name" value="DEXDc2"/>
    <property type="match status" value="1"/>
</dbReference>
<feature type="region of interest" description="Disordered" evidence="19">
    <location>
        <begin position="845"/>
        <end position="906"/>
    </location>
</feature>
<dbReference type="InterPro" id="IPR002464">
    <property type="entry name" value="DNA/RNA_helicase_DEAH_CS"/>
</dbReference>
<feature type="region of interest" description="Disordered" evidence="19">
    <location>
        <begin position="797"/>
        <end position="829"/>
    </location>
</feature>
<feature type="compositionally biased region" description="Low complexity" evidence="19">
    <location>
        <begin position="1032"/>
        <end position="1042"/>
    </location>
</feature>
<keyword evidence="12" id="KW-0411">Iron-sulfur</keyword>
<dbReference type="InterPro" id="IPR014013">
    <property type="entry name" value="Helic_SF1/SF2_ATP-bd_DinG/Rad3"/>
</dbReference>
<evidence type="ECO:0000256" key="18">
    <source>
        <dbReference type="ARBA" id="ARBA00082714"/>
    </source>
</evidence>
<keyword evidence="4" id="KW-0004">4Fe-4S</keyword>
<dbReference type="Pfam" id="PF13307">
    <property type="entry name" value="Helicase_C_2"/>
    <property type="match status" value="1"/>
</dbReference>
<feature type="compositionally biased region" description="Basic and acidic residues" evidence="19">
    <location>
        <begin position="845"/>
        <end position="854"/>
    </location>
</feature>
<feature type="compositionally biased region" description="Low complexity" evidence="19">
    <location>
        <begin position="1278"/>
        <end position="1288"/>
    </location>
</feature>
<dbReference type="Pfam" id="PF06733">
    <property type="entry name" value="DEAD_2"/>
    <property type="match status" value="1"/>
</dbReference>
<keyword evidence="15" id="KW-0539">Nucleus</keyword>
<dbReference type="InterPro" id="IPR045028">
    <property type="entry name" value="DinG/Rad3-like"/>
</dbReference>
<keyword evidence="8" id="KW-0378">Hydrolase</keyword>
<dbReference type="GO" id="GO:0005524">
    <property type="term" value="F:ATP binding"/>
    <property type="evidence" value="ECO:0007669"/>
    <property type="project" value="UniProtKB-KW"/>
</dbReference>
<keyword evidence="7" id="KW-0227">DNA damage</keyword>
<evidence type="ECO:0000256" key="1">
    <source>
        <dbReference type="ARBA" id="ARBA00001966"/>
    </source>
</evidence>
<dbReference type="GO" id="GO:0003677">
    <property type="term" value="F:DNA binding"/>
    <property type="evidence" value="ECO:0007669"/>
    <property type="project" value="InterPro"/>
</dbReference>
<dbReference type="GO" id="GO:0005634">
    <property type="term" value="C:nucleus"/>
    <property type="evidence" value="ECO:0007669"/>
    <property type="project" value="UniProtKB-SubCell"/>
</dbReference>
<dbReference type="InterPro" id="IPR006554">
    <property type="entry name" value="Helicase-like_DEXD_c2"/>
</dbReference>
<evidence type="ECO:0000256" key="11">
    <source>
        <dbReference type="ARBA" id="ARBA00023004"/>
    </source>
</evidence>
<dbReference type="GO" id="GO:0016818">
    <property type="term" value="F:hydrolase activity, acting on acid anhydrides, in phosphorus-containing anhydrides"/>
    <property type="evidence" value="ECO:0007669"/>
    <property type="project" value="InterPro"/>
</dbReference>
<comment type="subcellular location">
    <subcellularLocation>
        <location evidence="2">Nucleus</location>
    </subcellularLocation>
</comment>
<gene>
    <name evidence="21" type="ORF">ElyMa_001787600</name>
</gene>
<comment type="catalytic activity">
    <reaction evidence="17">
        <text>ATP + H2O = ADP + phosphate + H(+)</text>
        <dbReference type="Rhea" id="RHEA:13065"/>
        <dbReference type="ChEBI" id="CHEBI:15377"/>
        <dbReference type="ChEBI" id="CHEBI:15378"/>
        <dbReference type="ChEBI" id="CHEBI:30616"/>
        <dbReference type="ChEBI" id="CHEBI:43474"/>
        <dbReference type="ChEBI" id="CHEBI:456216"/>
        <dbReference type="EC" id="5.6.2.3"/>
    </reaction>
</comment>
<proteinExistence type="inferred from homology"/>
<protein>
    <recommendedName>
        <fullName evidence="16">DNA 5'-3' helicase</fullName>
        <ecNumber evidence="16">5.6.2.3</ecNumber>
    </recommendedName>
    <alternativeName>
        <fullName evidence="18">DNA 5'-3' helicase FANCJ</fullName>
    </alternativeName>
</protein>
<feature type="compositionally biased region" description="Basic and acidic residues" evidence="19">
    <location>
        <begin position="983"/>
        <end position="1003"/>
    </location>
</feature>
<evidence type="ECO:0000256" key="8">
    <source>
        <dbReference type="ARBA" id="ARBA00022801"/>
    </source>
</evidence>
<comment type="caution">
    <text evidence="21">The sequence shown here is derived from an EMBL/GenBank/DDBJ whole genome shotgun (WGS) entry which is preliminary data.</text>
</comment>
<comment type="cofactor">
    <cofactor evidence="1">
        <name>[4Fe-4S] cluster</name>
        <dbReference type="ChEBI" id="CHEBI:49883"/>
    </cofactor>
</comment>
<dbReference type="Gene3D" id="3.40.50.300">
    <property type="entry name" value="P-loop containing nucleotide triphosphate hydrolases"/>
    <property type="match status" value="2"/>
</dbReference>
<evidence type="ECO:0000256" key="13">
    <source>
        <dbReference type="ARBA" id="ARBA00023204"/>
    </source>
</evidence>